<proteinExistence type="predicted"/>
<evidence type="ECO:0000256" key="1">
    <source>
        <dbReference type="SAM" id="MobiDB-lite"/>
    </source>
</evidence>
<reference evidence="2" key="1">
    <citation type="submission" date="2021-03" db="EMBL/GenBank/DDBJ databases">
        <authorList>
            <person name="Alouane T."/>
            <person name="Langin T."/>
            <person name="Bonhomme L."/>
        </authorList>
    </citation>
    <scope>NUCLEOTIDE SEQUENCE</scope>
    <source>
        <strain evidence="2">MDC_Fg202</strain>
    </source>
</reference>
<dbReference type="EMBL" id="CAJPIJ010000134">
    <property type="protein sequence ID" value="CAG1985060.1"/>
    <property type="molecule type" value="Genomic_DNA"/>
</dbReference>
<dbReference type="Proteomes" id="UP000746612">
    <property type="component" value="Unassembled WGS sequence"/>
</dbReference>
<organism evidence="2 3">
    <name type="scientific">Gibberella zeae</name>
    <name type="common">Wheat head blight fungus</name>
    <name type="synonym">Fusarium graminearum</name>
    <dbReference type="NCBI Taxonomy" id="5518"/>
    <lineage>
        <taxon>Eukaryota</taxon>
        <taxon>Fungi</taxon>
        <taxon>Dikarya</taxon>
        <taxon>Ascomycota</taxon>
        <taxon>Pezizomycotina</taxon>
        <taxon>Sordariomycetes</taxon>
        <taxon>Hypocreomycetidae</taxon>
        <taxon>Hypocreales</taxon>
        <taxon>Nectriaceae</taxon>
        <taxon>Fusarium</taxon>
    </lineage>
</organism>
<dbReference type="AlphaFoldDB" id="A0A2H3H357"/>
<comment type="caution">
    <text evidence="2">The sequence shown here is derived from an EMBL/GenBank/DDBJ whole genome shotgun (WGS) entry which is preliminary data.</text>
</comment>
<accession>A0A2H3H357</accession>
<sequence length="648" mass="75414">MSSRAERLLRLEMALTASGRRNYTDTDEDGERSGNVRHSDNPTDISHLVPPQSGGKHRLWITDRILEPQTIPHFIEFLMHGCLPGDRKTSRPLLTVEEARNMDKPFPEWAPAPFNVEQRSTTEWIGVRIGSHEDSSRLWLIAKELHAMKSRLWEGIPPLSERRWNELQLDDPKNFAAACQYFVAVIDVFAYLNHPRTKNALRTTYNLIWDHLRVFEQAVNAKRREENEVYEEVSVTGLWYQYIRAHYDCICDSAHQWVIEHINRIQEPLVLEIGNHKSTNPSDVDARQKEITDKIDDLGQNTMDADYMIFMPTDGYKGDSLPAKERAQVTAAHRHPFRKDPITWSANINWRERDYSGRLRYLQTKEMYNHYEREGLLFEPTINDPRVLLIGCISGIDAQTTARYEMRGPSEPTMDRWIEYAQRPVFRVNGFAAFRLCHKHDDKKWNEFKTKFEVDIADWGLGKKDINDVRKGCKIHWIDGKVDSIKDAKMKFNSVVSDLPVHHRMFLAIDEATIQSYLEPNASKFVLAIDAQYRSVEEREEENEPPNEQEHETPGYDGTMRILGSLLWDELGAMQTTQGVLLKHLWPYAMSDVEKVYRGYKPGTVLKFSSYEETMAWEVLNALLPFVLKLAERRDRSRRTNPRISAAR</sequence>
<dbReference type="OrthoDB" id="3437405at2759"/>
<evidence type="ECO:0000313" key="2">
    <source>
        <dbReference type="EMBL" id="CAG1985060.1"/>
    </source>
</evidence>
<gene>
    <name evidence="2" type="ORF">MDCFG202_LOCUS259865</name>
</gene>
<protein>
    <submittedName>
        <fullName evidence="2">Uncharacterized protein</fullName>
    </submittedName>
</protein>
<name>A0A2H3H357_GIBZA</name>
<feature type="compositionally biased region" description="Basic and acidic residues" evidence="1">
    <location>
        <begin position="31"/>
        <end position="41"/>
    </location>
</feature>
<feature type="region of interest" description="Disordered" evidence="1">
    <location>
        <begin position="19"/>
        <end position="54"/>
    </location>
</feature>
<evidence type="ECO:0000313" key="3">
    <source>
        <dbReference type="Proteomes" id="UP000746612"/>
    </source>
</evidence>